<protein>
    <submittedName>
        <fullName evidence="2">Uncharacterized protein</fullName>
    </submittedName>
</protein>
<evidence type="ECO:0000256" key="1">
    <source>
        <dbReference type="SAM" id="MobiDB-lite"/>
    </source>
</evidence>
<feature type="compositionally biased region" description="Acidic residues" evidence="1">
    <location>
        <begin position="47"/>
        <end position="58"/>
    </location>
</feature>
<reference evidence="2" key="1">
    <citation type="submission" date="2021-03" db="EMBL/GenBank/DDBJ databases">
        <title>Comparative genomics and phylogenomic investigation of the class Geoglossomycetes provide insights into ecological specialization and systematics.</title>
        <authorList>
            <person name="Melie T."/>
            <person name="Pirro S."/>
            <person name="Miller A.N."/>
            <person name="Quandt A."/>
        </authorList>
    </citation>
    <scope>NUCLEOTIDE SEQUENCE</scope>
    <source>
        <strain evidence="2">CAQ_001_2017</strain>
    </source>
</reference>
<dbReference type="Proteomes" id="UP000750711">
    <property type="component" value="Unassembled WGS sequence"/>
</dbReference>
<sequence>MSAPIDGADASTSLEETTAWSPWLRPAYRRHPPPISGYNNDMRDYSDYDNYDDNDDYDNASTASPEEHLLPPLRSMSVARILELYRLHREGRIGEVGSSWIEVPLLYEEYEDLEEAVAEEDEGICYYVRKKVRPRYNFETEKMVIHSPRHHYATDFVKDIVHDIHKQLRKIGRSENKAVAEVANAITRRIASRVNDHYPDAVFRYRLPGCGIYQGFPPRIVIEALFPPKRKYLPNLVYDYIVGSSNIELVVGLDIHHWGSKKASVSMWRQGRTRGDDGKEVRTCEQTLKDDYFRSEDGSAVEEGSLTLQLRDFVHPEYVDQIAGLDIPISIPYSKLAQYLDCAERDYALRERQREERGMPTRRRPMM</sequence>
<comment type="caution">
    <text evidence="2">The sequence shown here is derived from an EMBL/GenBank/DDBJ whole genome shotgun (WGS) entry which is preliminary data.</text>
</comment>
<dbReference type="EMBL" id="JAGHQM010001007">
    <property type="protein sequence ID" value="KAH0556799.1"/>
    <property type="molecule type" value="Genomic_DNA"/>
</dbReference>
<keyword evidence="3" id="KW-1185">Reference proteome</keyword>
<feature type="region of interest" description="Disordered" evidence="1">
    <location>
        <begin position="35"/>
        <end position="67"/>
    </location>
</feature>
<accession>A0A9P8L9A5</accession>
<dbReference type="AlphaFoldDB" id="A0A9P8L9A5"/>
<name>A0A9P8L9A5_9PEZI</name>
<proteinExistence type="predicted"/>
<evidence type="ECO:0000313" key="3">
    <source>
        <dbReference type="Proteomes" id="UP000750711"/>
    </source>
</evidence>
<gene>
    <name evidence="2" type="ORF">GP486_005408</name>
</gene>
<organism evidence="2 3">
    <name type="scientific">Trichoglossum hirsutum</name>
    <dbReference type="NCBI Taxonomy" id="265104"/>
    <lineage>
        <taxon>Eukaryota</taxon>
        <taxon>Fungi</taxon>
        <taxon>Dikarya</taxon>
        <taxon>Ascomycota</taxon>
        <taxon>Pezizomycotina</taxon>
        <taxon>Geoglossomycetes</taxon>
        <taxon>Geoglossales</taxon>
        <taxon>Geoglossaceae</taxon>
        <taxon>Trichoglossum</taxon>
    </lineage>
</organism>
<evidence type="ECO:0000313" key="2">
    <source>
        <dbReference type="EMBL" id="KAH0556799.1"/>
    </source>
</evidence>